<proteinExistence type="predicted"/>
<dbReference type="Gene3D" id="3.90.550.10">
    <property type="entry name" value="Spore Coat Polysaccharide Biosynthesis Protein SpsA, Chain A"/>
    <property type="match status" value="1"/>
</dbReference>
<evidence type="ECO:0000313" key="5">
    <source>
        <dbReference type="Proteomes" id="UP000051166"/>
    </source>
</evidence>
<comment type="caution">
    <text evidence="4">The sequence shown here is derived from an EMBL/GenBank/DDBJ whole genome shotgun (WGS) entry which is preliminary data.</text>
</comment>
<name>A0A0R1UZB5_9LACO</name>
<keyword evidence="2" id="KW-0808">Transferase</keyword>
<organism evidence="4 5">
    <name type="scientific">Liquorilactobacillus satsumensis DSM 16230 = JCM 12392</name>
    <dbReference type="NCBI Taxonomy" id="1423801"/>
    <lineage>
        <taxon>Bacteria</taxon>
        <taxon>Bacillati</taxon>
        <taxon>Bacillota</taxon>
        <taxon>Bacilli</taxon>
        <taxon>Lactobacillales</taxon>
        <taxon>Lactobacillaceae</taxon>
        <taxon>Liquorilactobacillus</taxon>
    </lineage>
</organism>
<gene>
    <name evidence="4" type="ORF">FD50_GL000491</name>
</gene>
<dbReference type="Proteomes" id="UP000051166">
    <property type="component" value="Unassembled WGS sequence"/>
</dbReference>
<dbReference type="PATRIC" id="fig|1423801.4.peg.500"/>
<dbReference type="AlphaFoldDB" id="A0A0R1UZB5"/>
<evidence type="ECO:0000256" key="2">
    <source>
        <dbReference type="ARBA" id="ARBA00022679"/>
    </source>
</evidence>
<dbReference type="InterPro" id="IPR001173">
    <property type="entry name" value="Glyco_trans_2-like"/>
</dbReference>
<evidence type="ECO:0000259" key="3">
    <source>
        <dbReference type="Pfam" id="PF00535"/>
    </source>
</evidence>
<dbReference type="SUPFAM" id="SSF53448">
    <property type="entry name" value="Nucleotide-diphospho-sugar transferases"/>
    <property type="match status" value="1"/>
</dbReference>
<feature type="domain" description="Glycosyltransferase 2-like" evidence="3">
    <location>
        <begin position="7"/>
        <end position="69"/>
    </location>
</feature>
<accession>A0A0R1UZB5</accession>
<evidence type="ECO:0000313" key="4">
    <source>
        <dbReference type="EMBL" id="KRL98684.1"/>
    </source>
</evidence>
<sequence>MLVDEPNLGLSAARNHGLKKAHGEYVYFVDSDDWLDYNLVFEVLSLFERFETKVVAFSYYEVYSNQKVESAYVNPKLGKVNSVEALLHLFKGSFGSYVWRFIAKRELYTQNEITFPQGRNFEDVATTYQVFGAAGLLYFSAKRLYFYNQRSTSITHVHDAKDIDDMLKTLVEMDNYIEHNFKAVLPELRKLQFNLIFMLLIRMHGWKTISKNKIPRPRSASSQSIEKLVAVLEQLHRKTAKKDMDYMRQRIKLSALKYHLFPVLLHVKKYAHVFWGRK</sequence>
<keyword evidence="5" id="KW-1185">Reference proteome</keyword>
<reference evidence="4 5" key="1">
    <citation type="journal article" date="2015" name="Genome Announc.">
        <title>Expanding the biotechnology potential of lactobacilli through comparative genomics of 213 strains and associated genera.</title>
        <authorList>
            <person name="Sun Z."/>
            <person name="Harris H.M."/>
            <person name="McCann A."/>
            <person name="Guo C."/>
            <person name="Argimon S."/>
            <person name="Zhang W."/>
            <person name="Yang X."/>
            <person name="Jeffery I.B."/>
            <person name="Cooney J.C."/>
            <person name="Kagawa T.F."/>
            <person name="Liu W."/>
            <person name="Song Y."/>
            <person name="Salvetti E."/>
            <person name="Wrobel A."/>
            <person name="Rasinkangas P."/>
            <person name="Parkhill J."/>
            <person name="Rea M.C."/>
            <person name="O'Sullivan O."/>
            <person name="Ritari J."/>
            <person name="Douillard F.P."/>
            <person name="Paul Ross R."/>
            <person name="Yang R."/>
            <person name="Briner A.E."/>
            <person name="Felis G.E."/>
            <person name="de Vos W.M."/>
            <person name="Barrangou R."/>
            <person name="Klaenhammer T.R."/>
            <person name="Caufield P.W."/>
            <person name="Cui Y."/>
            <person name="Zhang H."/>
            <person name="O'Toole P.W."/>
        </authorList>
    </citation>
    <scope>NUCLEOTIDE SEQUENCE [LARGE SCALE GENOMIC DNA]</scope>
    <source>
        <strain evidence="4 5">DSM 16230</strain>
    </source>
</reference>
<dbReference type="Pfam" id="PF00535">
    <property type="entry name" value="Glycos_transf_2"/>
    <property type="match status" value="1"/>
</dbReference>
<keyword evidence="1" id="KW-0328">Glycosyltransferase</keyword>
<evidence type="ECO:0000256" key="1">
    <source>
        <dbReference type="ARBA" id="ARBA00022676"/>
    </source>
</evidence>
<dbReference type="GO" id="GO:0016757">
    <property type="term" value="F:glycosyltransferase activity"/>
    <property type="evidence" value="ECO:0007669"/>
    <property type="project" value="UniProtKB-KW"/>
</dbReference>
<protein>
    <recommendedName>
        <fullName evidence="3">Glycosyltransferase 2-like domain-containing protein</fullName>
    </recommendedName>
</protein>
<dbReference type="EMBL" id="AZFQ01000036">
    <property type="protein sequence ID" value="KRL98684.1"/>
    <property type="molecule type" value="Genomic_DNA"/>
</dbReference>
<dbReference type="PANTHER" id="PTHR22916">
    <property type="entry name" value="GLYCOSYLTRANSFERASE"/>
    <property type="match status" value="1"/>
</dbReference>
<dbReference type="STRING" id="1423801.FD50_GL000491"/>
<dbReference type="CDD" id="cd00761">
    <property type="entry name" value="Glyco_tranf_GTA_type"/>
    <property type="match status" value="1"/>
</dbReference>
<dbReference type="InterPro" id="IPR029044">
    <property type="entry name" value="Nucleotide-diphossugar_trans"/>
</dbReference>
<dbReference type="PANTHER" id="PTHR22916:SF51">
    <property type="entry name" value="GLYCOSYLTRANSFERASE EPSH-RELATED"/>
    <property type="match status" value="1"/>
</dbReference>